<evidence type="ECO:0000256" key="5">
    <source>
        <dbReference type="ARBA" id="ARBA00023136"/>
    </source>
</evidence>
<dbReference type="GO" id="GO:0016020">
    <property type="term" value="C:membrane"/>
    <property type="evidence" value="ECO:0007669"/>
    <property type="project" value="UniProtKB-SubCell"/>
</dbReference>
<gene>
    <name evidence="7" type="ORF">WR25_09591</name>
</gene>
<proteinExistence type="inferred from homology"/>
<reference evidence="7 8" key="1">
    <citation type="journal article" date="2017" name="Curr. Biol.">
        <title>Genome architecture and evolution of a unichromosomal asexual nematode.</title>
        <authorList>
            <person name="Fradin H."/>
            <person name="Zegar C."/>
            <person name="Gutwein M."/>
            <person name="Lucas J."/>
            <person name="Kovtun M."/>
            <person name="Corcoran D."/>
            <person name="Baugh L.R."/>
            <person name="Kiontke K."/>
            <person name="Gunsalus K."/>
            <person name="Fitch D.H."/>
            <person name="Piano F."/>
        </authorList>
    </citation>
    <scope>NUCLEOTIDE SEQUENCE [LARGE SCALE GENOMIC DNA]</scope>
    <source>
        <strain evidence="7">PF1309</strain>
    </source>
</reference>
<organism evidence="7 8">
    <name type="scientific">Diploscapter pachys</name>
    <dbReference type="NCBI Taxonomy" id="2018661"/>
    <lineage>
        <taxon>Eukaryota</taxon>
        <taxon>Metazoa</taxon>
        <taxon>Ecdysozoa</taxon>
        <taxon>Nematoda</taxon>
        <taxon>Chromadorea</taxon>
        <taxon>Rhabditida</taxon>
        <taxon>Rhabditina</taxon>
        <taxon>Rhabditomorpha</taxon>
        <taxon>Rhabditoidea</taxon>
        <taxon>Rhabditidae</taxon>
        <taxon>Diploscapter</taxon>
    </lineage>
</organism>
<sequence>MMHCNTVKGHRRLMRALTIQAALPIFTIFPPILLYGLYHLEIINFTAIEYLVYTLFSLFPAISPLVTLYYVRPYKRAVKALLGLNQTSSTEAQKDNLVSTNSKPY</sequence>
<name>A0A2A2KXD4_9BILA</name>
<evidence type="ECO:0000256" key="3">
    <source>
        <dbReference type="ARBA" id="ARBA00022692"/>
    </source>
</evidence>
<comment type="subcellular location">
    <subcellularLocation>
        <location evidence="1">Membrane</location>
        <topology evidence="1">Multi-pass membrane protein</topology>
    </subcellularLocation>
</comment>
<comment type="caution">
    <text evidence="7">The sequence shown here is derived from an EMBL/GenBank/DDBJ whole genome shotgun (WGS) entry which is preliminary data.</text>
</comment>
<evidence type="ECO:0008006" key="9">
    <source>
        <dbReference type="Google" id="ProtNLM"/>
    </source>
</evidence>
<dbReference type="PANTHER" id="PTHR22945">
    <property type="entry name" value="SERPENTINE RECEPTOR, CLASS D DELTA"/>
    <property type="match status" value="1"/>
</dbReference>
<feature type="transmembrane region" description="Helical" evidence="6">
    <location>
        <begin position="50"/>
        <end position="71"/>
    </location>
</feature>
<evidence type="ECO:0000256" key="4">
    <source>
        <dbReference type="ARBA" id="ARBA00022989"/>
    </source>
</evidence>
<keyword evidence="8" id="KW-1185">Reference proteome</keyword>
<dbReference type="OrthoDB" id="5876986at2759"/>
<dbReference type="Proteomes" id="UP000218231">
    <property type="component" value="Unassembled WGS sequence"/>
</dbReference>
<dbReference type="EMBL" id="LIAE01007551">
    <property type="protein sequence ID" value="PAV78600.1"/>
    <property type="molecule type" value="Genomic_DNA"/>
</dbReference>
<dbReference type="InterPro" id="IPR019421">
    <property type="entry name" value="7TM_GPCR_serpentine_rcpt_Srd"/>
</dbReference>
<accession>A0A2A2KXD4</accession>
<comment type="similarity">
    <text evidence="2">Belongs to the nematode receptor-like protein srd family.</text>
</comment>
<evidence type="ECO:0000256" key="6">
    <source>
        <dbReference type="SAM" id="Phobius"/>
    </source>
</evidence>
<dbReference type="PANTHER" id="PTHR22945:SF96">
    <property type="entry name" value="SERPENTINE RECEPTOR, CLASS D (DELTA)"/>
    <property type="match status" value="1"/>
</dbReference>
<protein>
    <recommendedName>
        <fullName evidence="9">G-protein coupled receptors family 1 profile domain-containing protein</fullName>
    </recommendedName>
</protein>
<keyword evidence="3 6" id="KW-0812">Transmembrane</keyword>
<keyword evidence="5 6" id="KW-0472">Membrane</keyword>
<evidence type="ECO:0000313" key="7">
    <source>
        <dbReference type="EMBL" id="PAV78600.1"/>
    </source>
</evidence>
<evidence type="ECO:0000256" key="1">
    <source>
        <dbReference type="ARBA" id="ARBA00004141"/>
    </source>
</evidence>
<keyword evidence="4 6" id="KW-1133">Transmembrane helix</keyword>
<dbReference type="InterPro" id="IPR050920">
    <property type="entry name" value="Nematode_rcpt-like_delta"/>
</dbReference>
<evidence type="ECO:0000256" key="2">
    <source>
        <dbReference type="ARBA" id="ARBA00009166"/>
    </source>
</evidence>
<feature type="transmembrane region" description="Helical" evidence="6">
    <location>
        <begin position="21"/>
        <end position="38"/>
    </location>
</feature>
<dbReference type="SUPFAM" id="SSF81321">
    <property type="entry name" value="Family A G protein-coupled receptor-like"/>
    <property type="match status" value="1"/>
</dbReference>
<dbReference type="Pfam" id="PF10317">
    <property type="entry name" value="7TM_GPCR_Srd"/>
    <property type="match status" value="1"/>
</dbReference>
<dbReference type="AlphaFoldDB" id="A0A2A2KXD4"/>
<evidence type="ECO:0000313" key="8">
    <source>
        <dbReference type="Proteomes" id="UP000218231"/>
    </source>
</evidence>